<dbReference type="RefSeq" id="WP_387345230.1">
    <property type="nucleotide sequence ID" value="NZ_JBIAXI010000020.1"/>
</dbReference>
<accession>A0ABW6VBV2</accession>
<name>A0ABW6VBV2_MICFU</name>
<sequence>MSGPAHPLAKVLDAVGRGVFPEPDGAVRIVGQPSVRDCGVIAFTAHSVVFADVDPAWARDLLPDGDLSAPLNPPFLSALEERTERRVGNIDMLTVAGPLPGPPPVPLTEITDPAHPRVRRAMGYRDDVRVWRADGGIVLLGRGVAGRWEIAVEVDPGHRGRGLGARLARAGRHLLAMETGAVPGEGSGEGPRAETAEGPALWAQIAPGNAASVRAFLAAGFTPVGAEALLSPAPDAEE</sequence>
<comment type="caution">
    <text evidence="2">The sequence shown here is derived from an EMBL/GenBank/DDBJ whole genome shotgun (WGS) entry which is preliminary data.</text>
</comment>
<dbReference type="InterPro" id="IPR016181">
    <property type="entry name" value="Acyl_CoA_acyltransferase"/>
</dbReference>
<dbReference type="Proteomes" id="UP001602119">
    <property type="component" value="Unassembled WGS sequence"/>
</dbReference>
<feature type="domain" description="N-acetyltransferase" evidence="1">
    <location>
        <begin position="74"/>
        <end position="238"/>
    </location>
</feature>
<proteinExistence type="predicted"/>
<dbReference type="Gene3D" id="3.40.630.30">
    <property type="match status" value="1"/>
</dbReference>
<protein>
    <submittedName>
        <fullName evidence="2">GNAT family N-acetyltransferase</fullName>
        <ecNumber evidence="2">2.3.-.-</ecNumber>
    </submittedName>
</protein>
<evidence type="ECO:0000313" key="3">
    <source>
        <dbReference type="Proteomes" id="UP001602119"/>
    </source>
</evidence>
<keyword evidence="3" id="KW-1185">Reference proteome</keyword>
<gene>
    <name evidence="2" type="ORF">ACFY05_28505</name>
</gene>
<dbReference type="InterPro" id="IPR000182">
    <property type="entry name" value="GNAT_dom"/>
</dbReference>
<dbReference type="SUPFAM" id="SSF55729">
    <property type="entry name" value="Acyl-CoA N-acyltransferases (Nat)"/>
    <property type="match status" value="1"/>
</dbReference>
<dbReference type="PROSITE" id="PS51186">
    <property type="entry name" value="GNAT"/>
    <property type="match status" value="1"/>
</dbReference>
<evidence type="ECO:0000259" key="1">
    <source>
        <dbReference type="PROSITE" id="PS51186"/>
    </source>
</evidence>
<dbReference type="GO" id="GO:0016746">
    <property type="term" value="F:acyltransferase activity"/>
    <property type="evidence" value="ECO:0007669"/>
    <property type="project" value="UniProtKB-KW"/>
</dbReference>
<organism evidence="2 3">
    <name type="scientific">Microtetraspora fusca</name>
    <dbReference type="NCBI Taxonomy" id="1997"/>
    <lineage>
        <taxon>Bacteria</taxon>
        <taxon>Bacillati</taxon>
        <taxon>Actinomycetota</taxon>
        <taxon>Actinomycetes</taxon>
        <taxon>Streptosporangiales</taxon>
        <taxon>Streptosporangiaceae</taxon>
        <taxon>Microtetraspora</taxon>
    </lineage>
</organism>
<dbReference type="EC" id="2.3.-.-" evidence="2"/>
<dbReference type="EMBL" id="JBIAXI010000020">
    <property type="protein sequence ID" value="MFF4776810.1"/>
    <property type="molecule type" value="Genomic_DNA"/>
</dbReference>
<keyword evidence="2" id="KW-0012">Acyltransferase</keyword>
<evidence type="ECO:0000313" key="2">
    <source>
        <dbReference type="EMBL" id="MFF4776810.1"/>
    </source>
</evidence>
<reference evidence="2 3" key="1">
    <citation type="submission" date="2024-10" db="EMBL/GenBank/DDBJ databases">
        <title>The Natural Products Discovery Center: Release of the First 8490 Sequenced Strains for Exploring Actinobacteria Biosynthetic Diversity.</title>
        <authorList>
            <person name="Kalkreuter E."/>
            <person name="Kautsar S.A."/>
            <person name="Yang D."/>
            <person name="Bader C.D."/>
            <person name="Teijaro C.N."/>
            <person name="Fluegel L."/>
            <person name="Davis C.M."/>
            <person name="Simpson J.R."/>
            <person name="Lauterbach L."/>
            <person name="Steele A.D."/>
            <person name="Gui C."/>
            <person name="Meng S."/>
            <person name="Li G."/>
            <person name="Viehrig K."/>
            <person name="Ye F."/>
            <person name="Su P."/>
            <person name="Kiefer A.F."/>
            <person name="Nichols A."/>
            <person name="Cepeda A.J."/>
            <person name="Yan W."/>
            <person name="Fan B."/>
            <person name="Jiang Y."/>
            <person name="Adhikari A."/>
            <person name="Zheng C.-J."/>
            <person name="Schuster L."/>
            <person name="Cowan T.M."/>
            <person name="Smanski M.J."/>
            <person name="Chevrette M.G."/>
            <person name="De Carvalho L.P.S."/>
            <person name="Shen B."/>
        </authorList>
    </citation>
    <scope>NUCLEOTIDE SEQUENCE [LARGE SCALE GENOMIC DNA]</scope>
    <source>
        <strain evidence="2 3">NPDC001281</strain>
    </source>
</reference>
<keyword evidence="2" id="KW-0808">Transferase</keyword>